<evidence type="ECO:0000313" key="2">
    <source>
        <dbReference type="Proteomes" id="UP000186953"/>
    </source>
</evidence>
<keyword evidence="2" id="KW-1185">Reference proteome</keyword>
<dbReference type="RefSeq" id="WP_159439000.1">
    <property type="nucleotide sequence ID" value="NZ_FTMA01000001.1"/>
</dbReference>
<dbReference type="Proteomes" id="UP000186953">
    <property type="component" value="Unassembled WGS sequence"/>
</dbReference>
<sequence>MFIYILLFAVEILILVSCSIDKDDVQDGAEIKSYAIIGTWNATELE</sequence>
<organism evidence="1 2">
    <name type="scientific">Maribacter ulvicola</name>
    <dbReference type="NCBI Taxonomy" id="228959"/>
    <lineage>
        <taxon>Bacteria</taxon>
        <taxon>Pseudomonadati</taxon>
        <taxon>Bacteroidota</taxon>
        <taxon>Flavobacteriia</taxon>
        <taxon>Flavobacteriales</taxon>
        <taxon>Flavobacteriaceae</taxon>
        <taxon>Maribacter</taxon>
    </lineage>
</organism>
<evidence type="ECO:0000313" key="1">
    <source>
        <dbReference type="EMBL" id="SIQ22861.1"/>
    </source>
</evidence>
<gene>
    <name evidence="1" type="ORF">SAMN05421797_1011108</name>
</gene>
<accession>A0A1N6R1Y3</accession>
<reference evidence="2" key="1">
    <citation type="submission" date="2017-01" db="EMBL/GenBank/DDBJ databases">
        <authorList>
            <person name="Varghese N."/>
            <person name="Submissions S."/>
        </authorList>
    </citation>
    <scope>NUCLEOTIDE SEQUENCE [LARGE SCALE GENOMIC DNA]</scope>
    <source>
        <strain evidence="2">DSM 15366</strain>
    </source>
</reference>
<dbReference type="AlphaFoldDB" id="A0A1N6R1Y3"/>
<dbReference type="EMBL" id="FTMA01000001">
    <property type="protein sequence ID" value="SIQ22861.1"/>
    <property type="molecule type" value="Genomic_DNA"/>
</dbReference>
<protein>
    <submittedName>
        <fullName evidence="1">Uncharacterized protein</fullName>
    </submittedName>
</protein>
<proteinExistence type="predicted"/>
<name>A0A1N6R1Y3_9FLAO</name>
<dbReference type="OrthoDB" id="1434105at2"/>